<feature type="domain" description="SnoaL-like" evidence="1">
    <location>
        <begin position="20"/>
        <end position="125"/>
    </location>
</feature>
<keyword evidence="3" id="KW-1185">Reference proteome</keyword>
<reference evidence="2 3" key="1">
    <citation type="submission" date="2018-11" db="EMBL/GenBank/DDBJ databases">
        <title>Sequencing the genomes of 1000 actinobacteria strains.</title>
        <authorList>
            <person name="Klenk H.-P."/>
        </authorList>
    </citation>
    <scope>NUCLEOTIDE SEQUENCE [LARGE SCALE GENOMIC DNA]</scope>
    <source>
        <strain evidence="2 3">DSM 44254</strain>
    </source>
</reference>
<dbReference type="InterPro" id="IPR037401">
    <property type="entry name" value="SnoaL-like"/>
</dbReference>
<dbReference type="OrthoDB" id="3681559at2"/>
<evidence type="ECO:0000313" key="2">
    <source>
        <dbReference type="EMBL" id="ROO87030.1"/>
    </source>
</evidence>
<proteinExistence type="predicted"/>
<accession>A0A3N1D0J3</accession>
<dbReference type="Pfam" id="PF12680">
    <property type="entry name" value="SnoaL_2"/>
    <property type="match status" value="1"/>
</dbReference>
<protein>
    <recommendedName>
        <fullName evidence="1">SnoaL-like domain-containing protein</fullName>
    </recommendedName>
</protein>
<gene>
    <name evidence="2" type="ORF">EDD29_4618</name>
</gene>
<dbReference type="Gene3D" id="3.10.450.50">
    <property type="match status" value="1"/>
</dbReference>
<comment type="caution">
    <text evidence="2">The sequence shown here is derived from an EMBL/GenBank/DDBJ whole genome shotgun (WGS) entry which is preliminary data.</text>
</comment>
<evidence type="ECO:0000259" key="1">
    <source>
        <dbReference type="Pfam" id="PF12680"/>
    </source>
</evidence>
<dbReference type="Proteomes" id="UP000272400">
    <property type="component" value="Unassembled WGS sequence"/>
</dbReference>
<name>A0A3N1D0J3_9ACTN</name>
<dbReference type="RefSeq" id="WP_123666370.1">
    <property type="nucleotide sequence ID" value="NZ_RJKE01000001.1"/>
</dbReference>
<dbReference type="AlphaFoldDB" id="A0A3N1D0J3"/>
<dbReference type="SUPFAM" id="SSF54427">
    <property type="entry name" value="NTF2-like"/>
    <property type="match status" value="1"/>
</dbReference>
<evidence type="ECO:0000313" key="3">
    <source>
        <dbReference type="Proteomes" id="UP000272400"/>
    </source>
</evidence>
<organism evidence="2 3">
    <name type="scientific">Actinocorallia herbida</name>
    <dbReference type="NCBI Taxonomy" id="58109"/>
    <lineage>
        <taxon>Bacteria</taxon>
        <taxon>Bacillati</taxon>
        <taxon>Actinomycetota</taxon>
        <taxon>Actinomycetes</taxon>
        <taxon>Streptosporangiales</taxon>
        <taxon>Thermomonosporaceae</taxon>
        <taxon>Actinocorallia</taxon>
    </lineage>
</organism>
<sequence>MDHDRLLTPKEVFLLKQERISRLDADGQADLFAEDGVLEVPFSADGMPRRFEGRETIRLIISAALEHATRGTRRLLDHLEETVYETDDPEVVVAEFISRTEDIGTGERFQAPYIQVLRVRDGRIVLFRDYCTIEAITHLWGEHGGQSFSRLGRTSPGAG</sequence>
<dbReference type="InterPro" id="IPR032710">
    <property type="entry name" value="NTF2-like_dom_sf"/>
</dbReference>
<dbReference type="EMBL" id="RJKE01000001">
    <property type="protein sequence ID" value="ROO87030.1"/>
    <property type="molecule type" value="Genomic_DNA"/>
</dbReference>